<accession>A0ABM7L2A6</accession>
<evidence type="ECO:0000313" key="1">
    <source>
        <dbReference type="EMBL" id="BCD83632.1"/>
    </source>
</evidence>
<dbReference type="Proteomes" id="UP001064896">
    <property type="component" value="Chromosome"/>
</dbReference>
<keyword evidence="2" id="KW-1185">Reference proteome</keyword>
<name>A0ABM7L2A6_9PSED</name>
<organism evidence="1 2">
    <name type="scientific">Pseudomonas solani</name>
    <dbReference type="NCBI Taxonomy" id="2731552"/>
    <lineage>
        <taxon>Bacteria</taxon>
        <taxon>Pseudomonadati</taxon>
        <taxon>Pseudomonadota</taxon>
        <taxon>Gammaproteobacteria</taxon>
        <taxon>Pseudomonadales</taxon>
        <taxon>Pseudomonadaceae</taxon>
        <taxon>Pseudomonas</taxon>
    </lineage>
</organism>
<sequence>MKLTSIPRIKRISMRRKTPRRRRIYARKRVFRMEGGPIDRAWLVCPGTLAFSVGQWRGYYDGDNKLVDL</sequence>
<protein>
    <submittedName>
        <fullName evidence="1">Uncharacterized protein</fullName>
    </submittedName>
</protein>
<dbReference type="EMBL" id="AP023081">
    <property type="protein sequence ID" value="BCD83632.1"/>
    <property type="molecule type" value="Genomic_DNA"/>
</dbReference>
<evidence type="ECO:0000313" key="2">
    <source>
        <dbReference type="Proteomes" id="UP001064896"/>
    </source>
</evidence>
<dbReference type="RefSeq" id="WP_265169225.1">
    <property type="nucleotide sequence ID" value="NZ_AP023081.1"/>
</dbReference>
<reference evidence="1" key="1">
    <citation type="submission" date="2020-05" db="EMBL/GenBank/DDBJ databases">
        <title>Complete genome sequence of Pseudomonas sp. Sm006.</title>
        <authorList>
            <person name="Takeuchi K."/>
            <person name="Someya N."/>
        </authorList>
    </citation>
    <scope>NUCLEOTIDE SEQUENCE</scope>
    <source>
        <strain evidence="1">Sm006</strain>
    </source>
</reference>
<proteinExistence type="predicted"/>
<gene>
    <name evidence="1" type="ORF">PSm6_00390</name>
</gene>